<dbReference type="AlphaFoldDB" id="A0AAU2W0C9"/>
<dbReference type="InterPro" id="IPR006680">
    <property type="entry name" value="Amidohydro-rel"/>
</dbReference>
<dbReference type="GO" id="GO:0016787">
    <property type="term" value="F:hydrolase activity"/>
    <property type="evidence" value="ECO:0007669"/>
    <property type="project" value="InterPro"/>
</dbReference>
<evidence type="ECO:0000313" key="3">
    <source>
        <dbReference type="EMBL" id="WTW72805.1"/>
    </source>
</evidence>
<dbReference type="GO" id="GO:0016831">
    <property type="term" value="F:carboxy-lyase activity"/>
    <property type="evidence" value="ECO:0007669"/>
    <property type="project" value="InterPro"/>
</dbReference>
<dbReference type="PANTHER" id="PTHR21240">
    <property type="entry name" value="2-AMINO-3-CARBOXYLMUCONATE-6-SEMIALDEHYDE DECARBOXYLASE"/>
    <property type="match status" value="1"/>
</dbReference>
<feature type="domain" description="Amidohydrolase-related" evidence="2">
    <location>
        <begin position="42"/>
        <end position="270"/>
    </location>
</feature>
<proteinExistence type="predicted"/>
<dbReference type="Gene3D" id="3.20.20.140">
    <property type="entry name" value="Metal-dependent hydrolases"/>
    <property type="match status" value="1"/>
</dbReference>
<gene>
    <name evidence="3" type="ORF">OG398_33450</name>
</gene>
<dbReference type="InterPro" id="IPR032465">
    <property type="entry name" value="ACMSD"/>
</dbReference>
<evidence type="ECO:0000256" key="1">
    <source>
        <dbReference type="ARBA" id="ARBA00023239"/>
    </source>
</evidence>
<name>A0AAU2W0C9_9ACTN</name>
<dbReference type="CDD" id="cd01292">
    <property type="entry name" value="metallo-dependent_hydrolases"/>
    <property type="match status" value="1"/>
</dbReference>
<dbReference type="SUPFAM" id="SSF51556">
    <property type="entry name" value="Metallo-dependent hydrolases"/>
    <property type="match status" value="1"/>
</dbReference>
<dbReference type="InterPro" id="IPR032466">
    <property type="entry name" value="Metal_Hydrolase"/>
</dbReference>
<reference evidence="3" key="1">
    <citation type="submission" date="2022-10" db="EMBL/GenBank/DDBJ databases">
        <title>The complete genomes of actinobacterial strains from the NBC collection.</title>
        <authorList>
            <person name="Joergensen T.S."/>
            <person name="Alvarez Arevalo M."/>
            <person name="Sterndorff E.B."/>
            <person name="Faurdal D."/>
            <person name="Vuksanovic O."/>
            <person name="Mourched A.-S."/>
            <person name="Charusanti P."/>
            <person name="Shaw S."/>
            <person name="Blin K."/>
            <person name="Weber T."/>
        </authorList>
    </citation>
    <scope>NUCLEOTIDE SEQUENCE</scope>
    <source>
        <strain evidence="3">NBC_00008</strain>
    </source>
</reference>
<keyword evidence="1" id="KW-0456">Lyase</keyword>
<organism evidence="3">
    <name type="scientific">Streptomyces sp. NBC_00008</name>
    <dbReference type="NCBI Taxonomy" id="2903610"/>
    <lineage>
        <taxon>Bacteria</taxon>
        <taxon>Bacillati</taxon>
        <taxon>Actinomycetota</taxon>
        <taxon>Actinomycetes</taxon>
        <taxon>Kitasatosporales</taxon>
        <taxon>Streptomycetaceae</taxon>
        <taxon>Streptomyces</taxon>
    </lineage>
</organism>
<sequence length="282" mass="31587">MITDVHSHLFRHSHDFTDPFSSDSARAHAGEIDLSVKWEEYAATAPDSTRTIVVGGKARRSGLWVDDAAVAAYVGEHPDRLIGYLALDPTQPGWQEELRYGHQELGLRGIKLMPMYAGFDPAAEEYDELYTYAERHGLPLLVHTGTTFVSSAPLEWAMPRHLDAVAIRHPELRMVLAHLGHPFEGECIAVIRKHPHVYADLSALHYRPFQLWHSLRLVQDYGVFHKVLFGSDYPFTTVDDSVKGLREIARIPGIPGLPPLDADAIEEIIHRPSLDLLGLRGV</sequence>
<accession>A0AAU2W0C9</accession>
<dbReference type="EMBL" id="CP108313">
    <property type="protein sequence ID" value="WTW72805.1"/>
    <property type="molecule type" value="Genomic_DNA"/>
</dbReference>
<evidence type="ECO:0000259" key="2">
    <source>
        <dbReference type="Pfam" id="PF04909"/>
    </source>
</evidence>
<dbReference type="Pfam" id="PF04909">
    <property type="entry name" value="Amidohydro_2"/>
    <property type="match status" value="1"/>
</dbReference>
<protein>
    <submittedName>
        <fullName evidence="3">Amidohydrolase family protein</fullName>
    </submittedName>
</protein>